<evidence type="ECO:0000313" key="1">
    <source>
        <dbReference type="EMBL" id="CAE7224875.1"/>
    </source>
</evidence>
<accession>A0A812KJ56</accession>
<reference evidence="1" key="1">
    <citation type="submission" date="2021-02" db="EMBL/GenBank/DDBJ databases">
        <authorList>
            <person name="Dougan E. K."/>
            <person name="Rhodes N."/>
            <person name="Thang M."/>
            <person name="Chan C."/>
        </authorList>
    </citation>
    <scope>NUCLEOTIDE SEQUENCE</scope>
</reference>
<keyword evidence="2" id="KW-1185">Reference proteome</keyword>
<evidence type="ECO:0000313" key="2">
    <source>
        <dbReference type="Proteomes" id="UP000604046"/>
    </source>
</evidence>
<dbReference type="OrthoDB" id="440011at2759"/>
<comment type="caution">
    <text evidence="1">The sequence shown here is derived from an EMBL/GenBank/DDBJ whole genome shotgun (WGS) entry which is preliminary data.</text>
</comment>
<dbReference type="AlphaFoldDB" id="A0A812KJ56"/>
<gene>
    <name evidence="1" type="ORF">SNAT2548_LOCUS8604</name>
</gene>
<organism evidence="1 2">
    <name type="scientific">Symbiodinium natans</name>
    <dbReference type="NCBI Taxonomy" id="878477"/>
    <lineage>
        <taxon>Eukaryota</taxon>
        <taxon>Sar</taxon>
        <taxon>Alveolata</taxon>
        <taxon>Dinophyceae</taxon>
        <taxon>Suessiales</taxon>
        <taxon>Symbiodiniaceae</taxon>
        <taxon>Symbiodinium</taxon>
    </lineage>
</organism>
<protein>
    <submittedName>
        <fullName evidence="1">Uncharacterized protein</fullName>
    </submittedName>
</protein>
<sequence length="119" mass="13029">MMEFKVQPFEPKVHHIVTIGELGARGGFSEIPLLPPPAIEVVYVSYLGGYNRVGVVAPRRKTKGGSRAFECLVVPVMVLLDPADVPLHLAKLGQNMSRQKSAGTVQYTAEQLKMKLDLT</sequence>
<proteinExistence type="predicted"/>
<dbReference type="EMBL" id="CAJNDS010000646">
    <property type="protein sequence ID" value="CAE7224875.1"/>
    <property type="molecule type" value="Genomic_DNA"/>
</dbReference>
<name>A0A812KJ56_9DINO</name>
<dbReference type="Proteomes" id="UP000604046">
    <property type="component" value="Unassembled WGS sequence"/>
</dbReference>